<protein>
    <submittedName>
        <fullName evidence="2">Unnamed protein product</fullName>
    </submittedName>
</protein>
<dbReference type="EMBL" id="BSXT01004404">
    <property type="protein sequence ID" value="GMF57756.1"/>
    <property type="molecule type" value="Genomic_DNA"/>
</dbReference>
<evidence type="ECO:0000313" key="2">
    <source>
        <dbReference type="EMBL" id="GMF57756.1"/>
    </source>
</evidence>
<dbReference type="Gene3D" id="3.60.10.10">
    <property type="entry name" value="Endonuclease/exonuclease/phosphatase"/>
    <property type="match status" value="1"/>
</dbReference>
<accession>A0A9W7D4Y9</accession>
<organism evidence="2 3">
    <name type="scientific">Phytophthora fragariaefolia</name>
    <dbReference type="NCBI Taxonomy" id="1490495"/>
    <lineage>
        <taxon>Eukaryota</taxon>
        <taxon>Sar</taxon>
        <taxon>Stramenopiles</taxon>
        <taxon>Oomycota</taxon>
        <taxon>Peronosporomycetes</taxon>
        <taxon>Peronosporales</taxon>
        <taxon>Peronosporaceae</taxon>
        <taxon>Phytophthora</taxon>
    </lineage>
</organism>
<name>A0A9W7D4Y9_9STRA</name>
<keyword evidence="3" id="KW-1185">Reference proteome</keyword>
<evidence type="ECO:0000313" key="3">
    <source>
        <dbReference type="Proteomes" id="UP001165121"/>
    </source>
</evidence>
<dbReference type="AlphaFoldDB" id="A0A9W7D4Y9"/>
<dbReference type="InterPro" id="IPR005135">
    <property type="entry name" value="Endo/exonuclease/phosphatase"/>
</dbReference>
<evidence type="ECO:0000259" key="1">
    <source>
        <dbReference type="Pfam" id="PF03372"/>
    </source>
</evidence>
<feature type="domain" description="Endonuclease/exonuclease/phosphatase" evidence="1">
    <location>
        <begin position="41"/>
        <end position="172"/>
    </location>
</feature>
<gene>
    <name evidence="2" type="ORF">Pfra01_002471500</name>
</gene>
<reference evidence="2" key="1">
    <citation type="submission" date="2023-04" db="EMBL/GenBank/DDBJ databases">
        <title>Phytophthora fragariaefolia NBRC 109709.</title>
        <authorList>
            <person name="Ichikawa N."/>
            <person name="Sato H."/>
            <person name="Tonouchi N."/>
        </authorList>
    </citation>
    <scope>NUCLEOTIDE SEQUENCE</scope>
    <source>
        <strain evidence="2">NBRC 109709</strain>
    </source>
</reference>
<dbReference type="OrthoDB" id="10542618at2759"/>
<dbReference type="SUPFAM" id="SSF56219">
    <property type="entry name" value="DNase I-like"/>
    <property type="match status" value="1"/>
</dbReference>
<dbReference type="Pfam" id="PF03372">
    <property type="entry name" value="Exo_endo_phos"/>
    <property type="match status" value="1"/>
</dbReference>
<dbReference type="GO" id="GO:0003824">
    <property type="term" value="F:catalytic activity"/>
    <property type="evidence" value="ECO:0007669"/>
    <property type="project" value="InterPro"/>
</dbReference>
<comment type="caution">
    <text evidence="2">The sequence shown here is derived from an EMBL/GenBank/DDBJ whole genome shotgun (WGS) entry which is preliminary data.</text>
</comment>
<dbReference type="Proteomes" id="UP001165121">
    <property type="component" value="Unassembled WGS sequence"/>
</dbReference>
<proteinExistence type="predicted"/>
<dbReference type="InterPro" id="IPR036691">
    <property type="entry name" value="Endo/exonu/phosph_ase_sf"/>
</dbReference>
<sequence length="191" mass="21357">MLVGSKRIAMVINKERWENRVVKHEVRNSPARRSTCVPIRLAKACELWVIDTYSHHAPDQHVDAVHSEWTWIHARIEEGRDRRALVVVAGDFNTYPDEELDRSGSATRSPSSRDMSRQFASWTASIGITSIFRSSHPALFRYTYSRSGTCSALDDIYVTGEHESAITASAVWLNSVMSSGHVGVAVAVLKC</sequence>